<feature type="domain" description="Tf2-1-like SH3-like" evidence="1">
    <location>
        <begin position="246"/>
        <end position="311"/>
    </location>
</feature>
<reference evidence="3" key="1">
    <citation type="submission" date="2017-03" db="EMBL/GenBank/DDBJ databases">
        <title>Phytopthora megakarya and P. palmivora, two closely related causual agents of cacao black pod achieved similar genome size and gene model numbers by different mechanisms.</title>
        <authorList>
            <person name="Ali S."/>
            <person name="Shao J."/>
            <person name="Larry D.J."/>
            <person name="Kronmiller B."/>
            <person name="Shen D."/>
            <person name="Strem M.D."/>
            <person name="Melnick R.L."/>
            <person name="Guiltinan M.J."/>
            <person name="Tyler B.M."/>
            <person name="Meinhardt L.W."/>
            <person name="Bailey B.A."/>
        </authorList>
    </citation>
    <scope>NUCLEOTIDE SEQUENCE [LARGE SCALE GENOMIC DNA]</scope>
    <source>
        <strain evidence="3">zdho120</strain>
    </source>
</reference>
<dbReference type="EMBL" id="NBNE01002243">
    <property type="protein sequence ID" value="OWZ11043.1"/>
    <property type="molecule type" value="Genomic_DNA"/>
</dbReference>
<proteinExistence type="predicted"/>
<dbReference type="GO" id="GO:0003676">
    <property type="term" value="F:nucleic acid binding"/>
    <property type="evidence" value="ECO:0007669"/>
    <property type="project" value="InterPro"/>
</dbReference>
<gene>
    <name evidence="2" type="ORF">PHMEG_00015995</name>
</gene>
<dbReference type="OrthoDB" id="162055at2759"/>
<dbReference type="InterPro" id="IPR036397">
    <property type="entry name" value="RNaseH_sf"/>
</dbReference>
<accession>A0A225W033</accession>
<dbReference type="Proteomes" id="UP000198211">
    <property type="component" value="Unassembled WGS sequence"/>
</dbReference>
<dbReference type="SUPFAM" id="SSF53098">
    <property type="entry name" value="Ribonuclease H-like"/>
    <property type="match status" value="1"/>
</dbReference>
<name>A0A225W033_9STRA</name>
<dbReference type="InterPro" id="IPR016197">
    <property type="entry name" value="Chromo-like_dom_sf"/>
</dbReference>
<dbReference type="SUPFAM" id="SSF54160">
    <property type="entry name" value="Chromo domain-like"/>
    <property type="match status" value="1"/>
</dbReference>
<keyword evidence="3" id="KW-1185">Reference proteome</keyword>
<dbReference type="AlphaFoldDB" id="A0A225W033"/>
<dbReference type="InterPro" id="IPR056924">
    <property type="entry name" value="SH3_Tf2-1"/>
</dbReference>
<comment type="caution">
    <text evidence="2">The sequence shown here is derived from an EMBL/GenBank/DDBJ whole genome shotgun (WGS) entry which is preliminary data.</text>
</comment>
<dbReference type="Gene3D" id="3.30.420.10">
    <property type="entry name" value="Ribonuclease H-like superfamily/Ribonuclease H"/>
    <property type="match status" value="1"/>
</dbReference>
<evidence type="ECO:0000313" key="2">
    <source>
        <dbReference type="EMBL" id="OWZ11043.1"/>
    </source>
</evidence>
<evidence type="ECO:0000313" key="3">
    <source>
        <dbReference type="Proteomes" id="UP000198211"/>
    </source>
</evidence>
<organism evidence="2 3">
    <name type="scientific">Phytophthora megakarya</name>
    <dbReference type="NCBI Taxonomy" id="4795"/>
    <lineage>
        <taxon>Eukaryota</taxon>
        <taxon>Sar</taxon>
        <taxon>Stramenopiles</taxon>
        <taxon>Oomycota</taxon>
        <taxon>Peronosporomycetes</taxon>
        <taxon>Peronosporales</taxon>
        <taxon>Peronosporaceae</taxon>
        <taxon>Phytophthora</taxon>
    </lineage>
</organism>
<dbReference type="Pfam" id="PF24626">
    <property type="entry name" value="SH3_Tf2-1"/>
    <property type="match status" value="1"/>
</dbReference>
<sequence>MKNIQRILATVQVDSRQHELLVMIARQMMKMTHLTSMVTGQLSLHNKSVNLLRWNGCEDLFIRDYLNRLNGYARNPNIKFENGGRKAREQVKDFLETKSAHFLPTTSNATTRETAKPFRDFYQRLHGLPLSISEVTNIVLSEYLRHFVNPYQSDWDELQTLAEFPYNSRNHASIRMSPFMTGLGYEPRSVADCVIPRPTPKQRQATLFLEFQQTILGQARETIGAAQANWQRNYDKNRHHTRYGDGDDVLLNTSYVDLDHVGTDGTRKFTVRFIGLYRILSITVPDRYKLDLPPGLQLFPEFHVSMLRPYHHDTSASRIDRVESVLTADGTVGHLDAEITNHHKRQDHTQYFVRWQDSTIKPSWEPLQNLSLVIGLIYRYLDILPKTRAIARLSEELWR</sequence>
<dbReference type="STRING" id="4795.A0A225W033"/>
<dbReference type="CDD" id="cd00024">
    <property type="entry name" value="CD_CSD"/>
    <property type="match status" value="1"/>
</dbReference>
<protein>
    <recommendedName>
        <fullName evidence="1">Tf2-1-like SH3-like domain-containing protein</fullName>
    </recommendedName>
</protein>
<evidence type="ECO:0000259" key="1">
    <source>
        <dbReference type="Pfam" id="PF24626"/>
    </source>
</evidence>
<dbReference type="Gene3D" id="2.40.50.40">
    <property type="match status" value="1"/>
</dbReference>
<dbReference type="InterPro" id="IPR012337">
    <property type="entry name" value="RNaseH-like_sf"/>
</dbReference>